<feature type="compositionally biased region" description="Low complexity" evidence="1">
    <location>
        <begin position="51"/>
        <end position="83"/>
    </location>
</feature>
<evidence type="ECO:0000256" key="1">
    <source>
        <dbReference type="SAM" id="MobiDB-lite"/>
    </source>
</evidence>
<proteinExistence type="predicted"/>
<dbReference type="AlphaFoldDB" id="A0A2M8QBQ2"/>
<evidence type="ECO:0000256" key="2">
    <source>
        <dbReference type="SAM" id="SignalP"/>
    </source>
</evidence>
<comment type="caution">
    <text evidence="3">The sequence shown here is derived from an EMBL/GenBank/DDBJ whole genome shotgun (WGS) entry which is preliminary data.</text>
</comment>
<feature type="region of interest" description="Disordered" evidence="1">
    <location>
        <begin position="51"/>
        <end position="85"/>
    </location>
</feature>
<feature type="region of interest" description="Disordered" evidence="1">
    <location>
        <begin position="203"/>
        <end position="224"/>
    </location>
</feature>
<gene>
    <name evidence="3" type="ORF">CUN48_09765</name>
</gene>
<evidence type="ECO:0008006" key="5">
    <source>
        <dbReference type="Google" id="ProtNLM"/>
    </source>
</evidence>
<keyword evidence="2" id="KW-0732">Signal</keyword>
<dbReference type="EMBL" id="PGTN01000060">
    <property type="protein sequence ID" value="PJF47228.1"/>
    <property type="molecule type" value="Genomic_DNA"/>
</dbReference>
<feature type="signal peptide" evidence="2">
    <location>
        <begin position="1"/>
        <end position="31"/>
    </location>
</feature>
<name>A0A2M8QBQ2_9CHLR</name>
<reference evidence="3 4" key="1">
    <citation type="submission" date="2017-11" db="EMBL/GenBank/DDBJ databases">
        <title>Evolution of Phototrophy in the Chloroflexi Phylum Driven by Horizontal Gene Transfer.</title>
        <authorList>
            <person name="Ward L.M."/>
            <person name="Hemp J."/>
            <person name="Shih P.M."/>
            <person name="Mcglynn S.E."/>
            <person name="Fischer W."/>
        </authorList>
    </citation>
    <scope>NUCLEOTIDE SEQUENCE [LARGE SCALE GENOMIC DNA]</scope>
    <source>
        <strain evidence="3">JP3_7</strain>
    </source>
</reference>
<evidence type="ECO:0000313" key="4">
    <source>
        <dbReference type="Proteomes" id="UP000230790"/>
    </source>
</evidence>
<dbReference type="Proteomes" id="UP000230790">
    <property type="component" value="Unassembled WGS sequence"/>
</dbReference>
<evidence type="ECO:0000313" key="3">
    <source>
        <dbReference type="EMBL" id="PJF47228.1"/>
    </source>
</evidence>
<feature type="chain" id="PRO_5014961159" description="SH3b domain-containing protein" evidence="2">
    <location>
        <begin position="32"/>
        <end position="331"/>
    </location>
</feature>
<organism evidence="3 4">
    <name type="scientific">Candidatus Thermofonsia Clade 3 bacterium</name>
    <dbReference type="NCBI Taxonomy" id="2364212"/>
    <lineage>
        <taxon>Bacteria</taxon>
        <taxon>Bacillati</taxon>
        <taxon>Chloroflexota</taxon>
        <taxon>Candidatus Thermofontia</taxon>
        <taxon>Candidatus Thermofonsia Clade 3</taxon>
    </lineage>
</organism>
<protein>
    <recommendedName>
        <fullName evidence="5">SH3b domain-containing protein</fullName>
    </recommendedName>
</protein>
<sequence>MSNHWKHDMPTRLAHLVRLICLASLTLAACASGGGPNLSREATSRILTAVATRTTAPTPRAAASSTISSPTEAASLTPTEPTATPLPPMVFARCIVRAESPMRQEPEDAARVTAPLQPSDIVTAYGRTANGQWILIWNREIAFGWIPSGVLGCSAPFGDLRPTEPDVLLTPRPTVTPPALMADAKTALPTPAAVAAAVTETPTPLATQTPEPAVTEAPPAPAPDANAPATVMPTPETTAFPTAAVGAAESPAEPLACIVAIDRALNLRAGPDRTTRLLGQLRPGATFNATGRNADATWLYGTTARGNFAWVIASALRCEGDPGGLRVVAGN</sequence>
<accession>A0A2M8QBQ2</accession>
<dbReference type="PROSITE" id="PS51257">
    <property type="entry name" value="PROKAR_LIPOPROTEIN"/>
    <property type="match status" value="1"/>
</dbReference>